<dbReference type="EMBL" id="MU250556">
    <property type="protein sequence ID" value="KAG7441801.1"/>
    <property type="molecule type" value="Genomic_DNA"/>
</dbReference>
<name>A0A9P8ANJ1_9AGAR</name>
<evidence type="ECO:0000313" key="1">
    <source>
        <dbReference type="EMBL" id="KAG7441801.1"/>
    </source>
</evidence>
<organism evidence="1 2">
    <name type="scientific">Guyanagaster necrorhizus</name>
    <dbReference type="NCBI Taxonomy" id="856835"/>
    <lineage>
        <taxon>Eukaryota</taxon>
        <taxon>Fungi</taxon>
        <taxon>Dikarya</taxon>
        <taxon>Basidiomycota</taxon>
        <taxon>Agaricomycotina</taxon>
        <taxon>Agaricomycetes</taxon>
        <taxon>Agaricomycetidae</taxon>
        <taxon>Agaricales</taxon>
        <taxon>Marasmiineae</taxon>
        <taxon>Physalacriaceae</taxon>
        <taxon>Guyanagaster</taxon>
    </lineage>
</organism>
<dbReference type="Proteomes" id="UP000812287">
    <property type="component" value="Unassembled WGS sequence"/>
</dbReference>
<dbReference type="AlphaFoldDB" id="A0A9P8ANJ1"/>
<keyword evidence="2" id="KW-1185">Reference proteome</keyword>
<protein>
    <submittedName>
        <fullName evidence="1">Uncharacterized protein</fullName>
    </submittedName>
</protein>
<dbReference type="RefSeq" id="XP_043035301.1">
    <property type="nucleotide sequence ID" value="XM_043184467.1"/>
</dbReference>
<sequence>MGCLACDVNKNIRYYSDVPKKLDYSLSSSLESFILSNAFPLNDDHTPVKQSISSLFAKDAHLNDILAEQDEAIAKVSLILQHYEDSHRQTVCEQSHVEDLLERHRQAR</sequence>
<accession>A0A9P8ANJ1</accession>
<gene>
    <name evidence="1" type="ORF">BT62DRAFT_923032</name>
</gene>
<proteinExistence type="predicted"/>
<reference evidence="1" key="1">
    <citation type="submission" date="2020-11" db="EMBL/GenBank/DDBJ databases">
        <title>Adaptations for nitrogen fixation in a non-lichenized fungal sporocarp promotes dispersal by wood-feeding termites.</title>
        <authorList>
            <consortium name="DOE Joint Genome Institute"/>
            <person name="Koch R.A."/>
            <person name="Yoon G."/>
            <person name="Arayal U."/>
            <person name="Lail K."/>
            <person name="Amirebrahimi M."/>
            <person name="Labutti K."/>
            <person name="Lipzen A."/>
            <person name="Riley R."/>
            <person name="Barry K."/>
            <person name="Henrissat B."/>
            <person name="Grigoriev I.V."/>
            <person name="Herr J.R."/>
            <person name="Aime M.C."/>
        </authorList>
    </citation>
    <scope>NUCLEOTIDE SEQUENCE</scope>
    <source>
        <strain evidence="1">MCA 3950</strain>
    </source>
</reference>
<evidence type="ECO:0000313" key="2">
    <source>
        <dbReference type="Proteomes" id="UP000812287"/>
    </source>
</evidence>
<dbReference type="OrthoDB" id="2864796at2759"/>
<dbReference type="GeneID" id="66106764"/>
<comment type="caution">
    <text evidence="1">The sequence shown here is derived from an EMBL/GenBank/DDBJ whole genome shotgun (WGS) entry which is preliminary data.</text>
</comment>